<dbReference type="Pfam" id="PF11856">
    <property type="entry name" value="DUF3376"/>
    <property type="match status" value="1"/>
</dbReference>
<dbReference type="PROSITE" id="PS51635">
    <property type="entry name" value="PNPLA"/>
    <property type="match status" value="1"/>
</dbReference>
<dbReference type="SUPFAM" id="SSF52151">
    <property type="entry name" value="FabD/lysophospholipase-like"/>
    <property type="match status" value="1"/>
</dbReference>
<dbReference type="NCBIfam" id="TIGR03607">
    <property type="entry name" value="patatin-like protein"/>
    <property type="match status" value="1"/>
</dbReference>
<proteinExistence type="predicted"/>
<evidence type="ECO:0000313" key="4">
    <source>
        <dbReference type="EMBL" id="GHF12077.1"/>
    </source>
</evidence>
<dbReference type="InterPro" id="IPR016035">
    <property type="entry name" value="Acyl_Trfase/lysoPLipase"/>
</dbReference>
<dbReference type="AlphaFoldDB" id="A0A919AIY5"/>
<keyword evidence="5" id="KW-1185">Reference proteome</keyword>
<organism evidence="4 5">
    <name type="scientific">Kordiimonas sediminis</name>
    <dbReference type="NCBI Taxonomy" id="1735581"/>
    <lineage>
        <taxon>Bacteria</taxon>
        <taxon>Pseudomonadati</taxon>
        <taxon>Pseudomonadota</taxon>
        <taxon>Alphaproteobacteria</taxon>
        <taxon>Kordiimonadales</taxon>
        <taxon>Kordiimonadaceae</taxon>
        <taxon>Kordiimonas</taxon>
    </lineage>
</organism>
<feature type="domain" description="PNPLA" evidence="3">
    <location>
        <begin position="10"/>
        <end position="337"/>
    </location>
</feature>
<feature type="short sequence motif" description="DGA/G" evidence="2">
    <location>
        <begin position="324"/>
        <end position="326"/>
    </location>
</feature>
<dbReference type="Gene3D" id="3.40.1090.10">
    <property type="entry name" value="Cytosolic phospholipase A2 catalytic domain"/>
    <property type="match status" value="1"/>
</dbReference>
<evidence type="ECO:0000259" key="3">
    <source>
        <dbReference type="PROSITE" id="PS51635"/>
    </source>
</evidence>
<comment type="caution">
    <text evidence="2">Lacks conserved residue(s) required for the propagation of feature annotation.</text>
</comment>
<comment type="caution">
    <text evidence="4">The sequence shown here is derived from an EMBL/GenBank/DDBJ whole genome shotgun (WGS) entry which is preliminary data.</text>
</comment>
<reference evidence="4" key="2">
    <citation type="submission" date="2020-09" db="EMBL/GenBank/DDBJ databases">
        <authorList>
            <person name="Sun Q."/>
            <person name="Kim S."/>
        </authorList>
    </citation>
    <scope>NUCLEOTIDE SEQUENCE</scope>
    <source>
        <strain evidence="4">KCTC 42590</strain>
    </source>
</reference>
<dbReference type="GO" id="GO:0016042">
    <property type="term" value="P:lipid catabolic process"/>
    <property type="evidence" value="ECO:0007669"/>
    <property type="project" value="UniProtKB-UniRule"/>
</dbReference>
<dbReference type="Pfam" id="PF01734">
    <property type="entry name" value="Patatin"/>
    <property type="match status" value="1"/>
</dbReference>
<sequence>MRELELRLALVCYGGASLAVYMNGISNEILKLVRASRAFHDSDMGTEERFQKYPEVDTERLYAELLEALAPQVKLRVIVDVVSGASAGGINGIFLSRALAHDLSLAPLRHMWLNLGDIEQLMDQDTLAGKWSKFYLYPLFYLFKRRIHALSQGDPEMENKLMRFVRSRWFQPPFSGKVMLGWMLDACTNMGKAETCNSLLPPGHKLDLFVSLTNFFGQRRSLSLHDPDQVTEHQHGLTAKFSYRRQADGTEWSELNDDHIAGLGFVARATSSFPGAFPPVRLKDLAETLKERGQTWDGRDTFIAHNFPAFVDDTDTLFDMSFIDGGVTNNKPFASAIQAIYERPAHREVDRRIIYVDPMPDDLQGPDTGAVPAPPGFFRTILSSLAEIPRREPIYEDLRGIARQNKLARRHDLVTDTVEKQVRKHVDGLLSLDASRMIDTALLASWREQAHTMAYSEAGYSYGAYSHTKAIQLLDHIADIAKCVAERSGDKDSIKDIQDTLVWWSSVTGLLPTGTSMDAVTYDEGTAFKARILLFRGLDLDFRIRRIRFVIKKINRYVQRSGQGAVSRGGARLKKVLYTALEGFTAYLTPDPYMGFSFDWASIRPGDPESVNAVLKVLEEAMNLEEQDYNLDYELAQILKTVMDTGLRQELFRAYVGFAFFDVVTFPLSVQTDVIENDEIRVDRISPQDCPKMLGQDMAGVLMGNRLNNFGAFFSRRARENDYLWGRLHAAKRLVDFVIDAAGPDALPPDFDIDDFMRRLYISILETEKNHAERAQDIISDLLHKFQ</sequence>
<evidence type="ECO:0000256" key="1">
    <source>
        <dbReference type="ARBA" id="ARBA00023098"/>
    </source>
</evidence>
<accession>A0A919AIY5</accession>
<gene>
    <name evidence="4" type="ORF">GCM10017044_02460</name>
</gene>
<feature type="active site" description="Proton acceptor" evidence="2">
    <location>
        <position position="324"/>
    </location>
</feature>
<feature type="short sequence motif" description="GXSXG" evidence="2">
    <location>
        <begin position="84"/>
        <end position="88"/>
    </location>
</feature>
<evidence type="ECO:0000256" key="2">
    <source>
        <dbReference type="PROSITE-ProRule" id="PRU01161"/>
    </source>
</evidence>
<feature type="active site" description="Nucleophile" evidence="2">
    <location>
        <position position="86"/>
    </location>
</feature>
<keyword evidence="1 2" id="KW-0443">Lipid metabolism</keyword>
<dbReference type="GO" id="GO:0016787">
    <property type="term" value="F:hydrolase activity"/>
    <property type="evidence" value="ECO:0007669"/>
    <property type="project" value="UniProtKB-UniRule"/>
</dbReference>
<reference evidence="4" key="1">
    <citation type="journal article" date="2014" name="Int. J. Syst. Evol. Microbiol.">
        <title>Complete genome sequence of Corynebacterium casei LMG S-19264T (=DSM 44701T), isolated from a smear-ripened cheese.</title>
        <authorList>
            <consortium name="US DOE Joint Genome Institute (JGI-PGF)"/>
            <person name="Walter F."/>
            <person name="Albersmeier A."/>
            <person name="Kalinowski J."/>
            <person name="Ruckert C."/>
        </authorList>
    </citation>
    <scope>NUCLEOTIDE SEQUENCE</scope>
    <source>
        <strain evidence="4">KCTC 42590</strain>
    </source>
</reference>
<keyword evidence="2" id="KW-0442">Lipid degradation</keyword>
<protein>
    <recommendedName>
        <fullName evidence="3">PNPLA domain-containing protein</fullName>
    </recommendedName>
</protein>
<dbReference type="InterPro" id="IPR019894">
    <property type="entry name" value="Patatin-related_protein"/>
</dbReference>
<dbReference type="EMBL" id="BNCI01000001">
    <property type="protein sequence ID" value="GHF12077.1"/>
    <property type="molecule type" value="Genomic_DNA"/>
</dbReference>
<dbReference type="RefSeq" id="WP_191249743.1">
    <property type="nucleotide sequence ID" value="NZ_BNCI01000001.1"/>
</dbReference>
<dbReference type="InterPro" id="IPR024282">
    <property type="entry name" value="DUF3376"/>
</dbReference>
<dbReference type="InterPro" id="IPR002641">
    <property type="entry name" value="PNPLA_dom"/>
</dbReference>
<dbReference type="Proteomes" id="UP000630923">
    <property type="component" value="Unassembled WGS sequence"/>
</dbReference>
<evidence type="ECO:0000313" key="5">
    <source>
        <dbReference type="Proteomes" id="UP000630923"/>
    </source>
</evidence>
<keyword evidence="2" id="KW-0378">Hydrolase</keyword>
<name>A0A919AIY5_9PROT</name>